<reference evidence="1" key="2">
    <citation type="submission" date="2020-11" db="EMBL/GenBank/DDBJ databases">
        <authorList>
            <person name="McCartney M.A."/>
            <person name="Auch B."/>
            <person name="Kono T."/>
            <person name="Mallez S."/>
            <person name="Becker A."/>
            <person name="Gohl D.M."/>
            <person name="Silverstein K.A.T."/>
            <person name="Koren S."/>
            <person name="Bechman K.B."/>
            <person name="Herman A."/>
            <person name="Abrahante J.E."/>
            <person name="Garbe J."/>
        </authorList>
    </citation>
    <scope>NUCLEOTIDE SEQUENCE</scope>
    <source>
        <strain evidence="1">Duluth1</strain>
        <tissue evidence="1">Whole animal</tissue>
    </source>
</reference>
<keyword evidence="2" id="KW-1185">Reference proteome</keyword>
<protein>
    <submittedName>
        <fullName evidence="1">Uncharacterized protein</fullName>
    </submittedName>
</protein>
<name>A0A9D4S0I5_DREPO</name>
<comment type="caution">
    <text evidence="1">The sequence shown here is derived from an EMBL/GenBank/DDBJ whole genome shotgun (WGS) entry which is preliminary data.</text>
</comment>
<accession>A0A9D4S0I5</accession>
<dbReference type="Proteomes" id="UP000828390">
    <property type="component" value="Unassembled WGS sequence"/>
</dbReference>
<evidence type="ECO:0000313" key="2">
    <source>
        <dbReference type="Proteomes" id="UP000828390"/>
    </source>
</evidence>
<organism evidence="1 2">
    <name type="scientific">Dreissena polymorpha</name>
    <name type="common">Zebra mussel</name>
    <name type="synonym">Mytilus polymorpha</name>
    <dbReference type="NCBI Taxonomy" id="45954"/>
    <lineage>
        <taxon>Eukaryota</taxon>
        <taxon>Metazoa</taxon>
        <taxon>Spiralia</taxon>
        <taxon>Lophotrochozoa</taxon>
        <taxon>Mollusca</taxon>
        <taxon>Bivalvia</taxon>
        <taxon>Autobranchia</taxon>
        <taxon>Heteroconchia</taxon>
        <taxon>Euheterodonta</taxon>
        <taxon>Imparidentia</taxon>
        <taxon>Neoheterodontei</taxon>
        <taxon>Myida</taxon>
        <taxon>Dreissenoidea</taxon>
        <taxon>Dreissenidae</taxon>
        <taxon>Dreissena</taxon>
    </lineage>
</organism>
<gene>
    <name evidence="1" type="ORF">DPMN_009355</name>
</gene>
<evidence type="ECO:0000313" key="1">
    <source>
        <dbReference type="EMBL" id="KAH3885362.1"/>
    </source>
</evidence>
<reference evidence="1" key="1">
    <citation type="journal article" date="2019" name="bioRxiv">
        <title>The Genome of the Zebra Mussel, Dreissena polymorpha: A Resource for Invasive Species Research.</title>
        <authorList>
            <person name="McCartney M.A."/>
            <person name="Auch B."/>
            <person name="Kono T."/>
            <person name="Mallez S."/>
            <person name="Zhang Y."/>
            <person name="Obille A."/>
            <person name="Becker A."/>
            <person name="Abrahante J.E."/>
            <person name="Garbe J."/>
            <person name="Badalamenti J.P."/>
            <person name="Herman A."/>
            <person name="Mangelson H."/>
            <person name="Liachko I."/>
            <person name="Sullivan S."/>
            <person name="Sone E.D."/>
            <person name="Koren S."/>
            <person name="Silverstein K.A.T."/>
            <person name="Beckman K.B."/>
            <person name="Gohl D.M."/>
        </authorList>
    </citation>
    <scope>NUCLEOTIDE SEQUENCE</scope>
    <source>
        <strain evidence="1">Duluth1</strain>
        <tissue evidence="1">Whole animal</tissue>
    </source>
</reference>
<sequence>MPHPLRKCFSTGLNHFDLILDTITKNVLTKFNKEWIKNVTLKVKNTLTPNIIRTNVLTTFNEDWAIYVISRVFTRKNGHPLAAIFFNQTIYVGGRVLTMFYYSHVMKNASTPGGFVFQQTGTIF</sequence>
<dbReference type="EMBL" id="JAIWYP010000001">
    <property type="protein sequence ID" value="KAH3885362.1"/>
    <property type="molecule type" value="Genomic_DNA"/>
</dbReference>
<dbReference type="AlphaFoldDB" id="A0A9D4S0I5"/>
<proteinExistence type="predicted"/>